<accession>A0A485NPP9</accession>
<proteinExistence type="predicted"/>
<dbReference type="AlphaFoldDB" id="A0A485NPP9"/>
<organism evidence="1 2">
    <name type="scientific">Lynx pardinus</name>
    <name type="common">Iberian lynx</name>
    <name type="synonym">Felis pardina</name>
    <dbReference type="NCBI Taxonomy" id="191816"/>
    <lineage>
        <taxon>Eukaryota</taxon>
        <taxon>Metazoa</taxon>
        <taxon>Chordata</taxon>
        <taxon>Craniata</taxon>
        <taxon>Vertebrata</taxon>
        <taxon>Euteleostomi</taxon>
        <taxon>Mammalia</taxon>
        <taxon>Eutheria</taxon>
        <taxon>Laurasiatheria</taxon>
        <taxon>Carnivora</taxon>
        <taxon>Feliformia</taxon>
        <taxon>Felidae</taxon>
        <taxon>Felinae</taxon>
        <taxon>Lynx</taxon>
    </lineage>
</organism>
<evidence type="ECO:0000313" key="2">
    <source>
        <dbReference type="Proteomes" id="UP000386466"/>
    </source>
</evidence>
<dbReference type="EMBL" id="CAAGRJ010016368">
    <property type="protein sequence ID" value="VFV32002.1"/>
    <property type="molecule type" value="Genomic_DNA"/>
</dbReference>
<name>A0A485NPP9_LYNPA</name>
<gene>
    <name evidence="1" type="ORF">LYPA_23C014836</name>
</gene>
<protein>
    <submittedName>
        <fullName evidence="1">Uncharacterized protein</fullName>
    </submittedName>
</protein>
<dbReference type="Proteomes" id="UP000386466">
    <property type="component" value="Unassembled WGS sequence"/>
</dbReference>
<sequence length="56" mass="6123">MASWGSYLPGADWRGRGYTFCSTSRFAASASPSPAPLPPSCVPGRDSALRMRRYRL</sequence>
<reference evidence="1 2" key="1">
    <citation type="submission" date="2019-01" db="EMBL/GenBank/DDBJ databases">
        <authorList>
            <person name="Alioto T."/>
            <person name="Alioto T."/>
        </authorList>
    </citation>
    <scope>NUCLEOTIDE SEQUENCE [LARGE SCALE GENOMIC DNA]</scope>
</reference>
<evidence type="ECO:0000313" key="1">
    <source>
        <dbReference type="EMBL" id="VFV32002.1"/>
    </source>
</evidence>
<keyword evidence="2" id="KW-1185">Reference proteome</keyword>